<proteinExistence type="predicted"/>
<dbReference type="EMBL" id="OU963864">
    <property type="protein sequence ID" value="CAH0769788.1"/>
    <property type="molecule type" value="Genomic_DNA"/>
</dbReference>
<protein>
    <submittedName>
        <fullName evidence="2">Uncharacterized protein</fullName>
    </submittedName>
</protein>
<organism evidence="2 3">
    <name type="scientific">Bemisia tabaci</name>
    <name type="common">Sweetpotato whitefly</name>
    <name type="synonym">Aleurodes tabaci</name>
    <dbReference type="NCBI Taxonomy" id="7038"/>
    <lineage>
        <taxon>Eukaryota</taxon>
        <taxon>Metazoa</taxon>
        <taxon>Ecdysozoa</taxon>
        <taxon>Arthropoda</taxon>
        <taxon>Hexapoda</taxon>
        <taxon>Insecta</taxon>
        <taxon>Pterygota</taxon>
        <taxon>Neoptera</taxon>
        <taxon>Paraneoptera</taxon>
        <taxon>Hemiptera</taxon>
        <taxon>Sternorrhyncha</taxon>
        <taxon>Aleyrodoidea</taxon>
        <taxon>Aleyrodidae</taxon>
        <taxon>Aleyrodinae</taxon>
        <taxon>Bemisia</taxon>
    </lineage>
</organism>
<dbReference type="Proteomes" id="UP001152759">
    <property type="component" value="Chromosome 3"/>
</dbReference>
<dbReference type="PANTHER" id="PTHR33964:SF9">
    <property type="match status" value="1"/>
</dbReference>
<feature type="region of interest" description="Disordered" evidence="1">
    <location>
        <begin position="279"/>
        <end position="340"/>
    </location>
</feature>
<evidence type="ECO:0000256" key="1">
    <source>
        <dbReference type="SAM" id="MobiDB-lite"/>
    </source>
</evidence>
<reference evidence="2" key="1">
    <citation type="submission" date="2021-12" db="EMBL/GenBank/DDBJ databases">
        <authorList>
            <person name="King R."/>
        </authorList>
    </citation>
    <scope>NUCLEOTIDE SEQUENCE</scope>
</reference>
<dbReference type="AlphaFoldDB" id="A0A9P0CD47"/>
<accession>A0A9P0CD47</accession>
<evidence type="ECO:0000313" key="3">
    <source>
        <dbReference type="Proteomes" id="UP001152759"/>
    </source>
</evidence>
<keyword evidence="3" id="KW-1185">Reference proteome</keyword>
<sequence>MKRRYKDVTMGNYEQSILIYLTLLLIGVRSGRGQCSKDEYRKCVTMADPLLQESRLIYPDNMADIDNVCRTWSMFVDCVKRYTDKCFTDQRRQEFNRAVELPVDSVHQMCTDSDYQQEYLKHAKCMKATLTEDSHCGRHYRHLVNQVSGEAARPSLCCSHHRFRECVMDQTRRTCDPDAAPYAKQILDKAMSFLREQCSTYIPNRIDCPGADFYKQPPSIIQAEQRWPPAVRPTPGPGPLPMGGINMAGMGSQWQPPPPLTPADGRAGSTNLRVEWPSSVQATSWAPSARPGPGGPFATTPPPRAPTDDVNGVTRSSFGRGMSWSTPQTTPPTEQPSWRVSSSFSTEQPWYPEVNQDVLSNTIDEPNQQGLAHQNAGSSLGSAPAGVLLRALSMGLLICRLGFL</sequence>
<dbReference type="KEGG" id="btab:109033975"/>
<evidence type="ECO:0000313" key="2">
    <source>
        <dbReference type="EMBL" id="CAH0769788.1"/>
    </source>
</evidence>
<name>A0A9P0CD47_BEMTA</name>
<gene>
    <name evidence="2" type="ORF">BEMITA_LOCUS6733</name>
</gene>
<dbReference type="PANTHER" id="PTHR33964">
    <property type="entry name" value="RE45066P-RELATED"/>
    <property type="match status" value="1"/>
</dbReference>